<dbReference type="RefSeq" id="WP_066466119.1">
    <property type="nucleotide sequence ID" value="NZ_MATO01000061.1"/>
</dbReference>
<comment type="caution">
    <text evidence="2">The sequence shown here is derived from an EMBL/GenBank/DDBJ whole genome shotgun (WGS) entry which is preliminary data.</text>
</comment>
<dbReference type="AlphaFoldDB" id="A0A1C0YHR0"/>
<dbReference type="EMBL" id="MATO01000061">
    <property type="protein sequence ID" value="OCS86732.1"/>
    <property type="molecule type" value="Genomic_DNA"/>
</dbReference>
<reference evidence="2 3" key="1">
    <citation type="submission" date="2016-07" db="EMBL/GenBank/DDBJ databases">
        <title>Caryophanon latum genome sequencing.</title>
        <authorList>
            <person name="Verma A."/>
            <person name="Pal Y."/>
            <person name="Krishnamurthi S."/>
        </authorList>
    </citation>
    <scope>NUCLEOTIDE SEQUENCE [LARGE SCALE GENOMIC DNA]</scope>
    <source>
        <strain evidence="2 3">DSM 14151</strain>
    </source>
</reference>
<dbReference type="Proteomes" id="UP000093482">
    <property type="component" value="Unassembled WGS sequence"/>
</dbReference>
<keyword evidence="1" id="KW-1133">Transmembrane helix</keyword>
<keyword evidence="3" id="KW-1185">Reference proteome</keyword>
<name>A0A1C0YHR0_9BACL</name>
<sequence>MHKLSILISIFLSAILAFVISGYYGITPHPYFFIILVALGLFVQTIIFILQFKDIEEPEGKAKEVKR</sequence>
<organism evidence="2 3">
    <name type="scientific">Caryophanon latum</name>
    <dbReference type="NCBI Taxonomy" id="33977"/>
    <lineage>
        <taxon>Bacteria</taxon>
        <taxon>Bacillati</taxon>
        <taxon>Bacillota</taxon>
        <taxon>Bacilli</taxon>
        <taxon>Bacillales</taxon>
        <taxon>Caryophanaceae</taxon>
        <taxon>Caryophanon</taxon>
    </lineage>
</organism>
<keyword evidence="1" id="KW-0472">Membrane</keyword>
<gene>
    <name evidence="2" type="ORF">A6K76_14580</name>
</gene>
<proteinExistence type="predicted"/>
<feature type="transmembrane region" description="Helical" evidence="1">
    <location>
        <begin position="32"/>
        <end position="52"/>
    </location>
</feature>
<dbReference type="OrthoDB" id="9991472at2"/>
<evidence type="ECO:0000313" key="2">
    <source>
        <dbReference type="EMBL" id="OCS86732.1"/>
    </source>
</evidence>
<accession>A0A1C0YHR0</accession>
<keyword evidence="1" id="KW-0812">Transmembrane</keyword>
<evidence type="ECO:0000256" key="1">
    <source>
        <dbReference type="SAM" id="Phobius"/>
    </source>
</evidence>
<protein>
    <submittedName>
        <fullName evidence="2">Uncharacterized protein</fullName>
    </submittedName>
</protein>
<feature type="transmembrane region" description="Helical" evidence="1">
    <location>
        <begin position="7"/>
        <end position="26"/>
    </location>
</feature>
<evidence type="ECO:0000313" key="3">
    <source>
        <dbReference type="Proteomes" id="UP000093482"/>
    </source>
</evidence>